<proteinExistence type="predicted"/>
<organism evidence="1 2">
    <name type="scientific">Bacillus badius</name>
    <dbReference type="NCBI Taxonomy" id="1455"/>
    <lineage>
        <taxon>Bacteria</taxon>
        <taxon>Bacillati</taxon>
        <taxon>Bacillota</taxon>
        <taxon>Bacilli</taxon>
        <taxon>Bacillales</taxon>
        <taxon>Bacillaceae</taxon>
        <taxon>Pseudobacillus</taxon>
    </lineage>
</organism>
<dbReference type="EMBL" id="JXLP01000011">
    <property type="protein sequence ID" value="KIL77883.1"/>
    <property type="molecule type" value="Genomic_DNA"/>
</dbReference>
<comment type="caution">
    <text evidence="1">The sequence shown here is derived from an EMBL/GenBank/DDBJ whole genome shotgun (WGS) entry which is preliminary data.</text>
</comment>
<evidence type="ECO:0000313" key="1">
    <source>
        <dbReference type="EMBL" id="KIL77883.1"/>
    </source>
</evidence>
<accession>A0ABR5AUM2</accession>
<keyword evidence="2" id="KW-1185">Reference proteome</keyword>
<protein>
    <submittedName>
        <fullName evidence="1">Uncharacterized protein</fullName>
    </submittedName>
</protein>
<reference evidence="1 2" key="1">
    <citation type="submission" date="2015-01" db="EMBL/GenBank/DDBJ databases">
        <title>Genome Assembly of Bacillus badius MTCC 1458.</title>
        <authorList>
            <person name="Verma A."/>
            <person name="Khatri I."/>
            <person name="Mual P."/>
            <person name="Subramanian S."/>
            <person name="Krishnamurthi S."/>
        </authorList>
    </citation>
    <scope>NUCLEOTIDE SEQUENCE [LARGE SCALE GENOMIC DNA]</scope>
    <source>
        <strain evidence="1 2">MTCC 1458</strain>
    </source>
</reference>
<sequence length="272" mass="28940">MGYPNIPDINPTIDIDREEVINLLLASIGLEELGLAHLVNAEAEKLQRALGTLALPGSTTPIGDPLATTLEDLLRVNRDVTKMLKFAMHKEFILLAKLQDVIEFAQEFTPPTPPPPPLAECLCAITGERGRGPGISPEAVITINGQPGPAATNVTYTIELCGQSCNVNVNNINFSFDLANPTPPPNEITVNFTQGRAERIVACDPEANTATIVGTIRRGGSIYNFTLIISNNGSTLTFTATNQQAPFDVFSAVITPGPGDVNPLVTIDPCNG</sequence>
<dbReference type="Proteomes" id="UP000031982">
    <property type="component" value="Unassembled WGS sequence"/>
</dbReference>
<name>A0ABR5AUM2_BACBA</name>
<dbReference type="InterPro" id="IPR058705">
    <property type="entry name" value="A_ENA"/>
</dbReference>
<dbReference type="RefSeq" id="WP_174521395.1">
    <property type="nucleotide sequence ID" value="NZ_JARTHD010000017.1"/>
</dbReference>
<dbReference type="Pfam" id="PF26595">
    <property type="entry name" value="A_ENA"/>
    <property type="match status" value="1"/>
</dbReference>
<gene>
    <name evidence="1" type="ORF">SD77_0862</name>
</gene>
<evidence type="ECO:0000313" key="2">
    <source>
        <dbReference type="Proteomes" id="UP000031982"/>
    </source>
</evidence>